<dbReference type="CDD" id="cd00159">
    <property type="entry name" value="RhoGAP"/>
    <property type="match status" value="1"/>
</dbReference>
<evidence type="ECO:0000313" key="6">
    <source>
        <dbReference type="Proteomes" id="UP001370490"/>
    </source>
</evidence>
<dbReference type="InterPro" id="IPR036936">
    <property type="entry name" value="CRIB_dom_sf"/>
</dbReference>
<keyword evidence="6" id="KW-1185">Reference proteome</keyword>
<dbReference type="InterPro" id="IPR044785">
    <property type="entry name" value="RopGAP1-5"/>
</dbReference>
<evidence type="ECO:0000313" key="5">
    <source>
        <dbReference type="EMBL" id="KAK6942596.1"/>
    </source>
</evidence>
<reference evidence="5 6" key="1">
    <citation type="submission" date="2023-12" db="EMBL/GenBank/DDBJ databases">
        <title>A high-quality genome assembly for Dillenia turbinata (Dilleniales).</title>
        <authorList>
            <person name="Chanderbali A."/>
        </authorList>
    </citation>
    <scope>NUCLEOTIDE SEQUENCE [LARGE SCALE GENOMIC DNA]</scope>
    <source>
        <strain evidence="5">LSX21</strain>
        <tissue evidence="5">Leaf</tissue>
    </source>
</reference>
<dbReference type="PANTHER" id="PTHR23177:SF64">
    <property type="entry name" value="RHO GTPASE-ACTIVATING PROTEIN 1"/>
    <property type="match status" value="1"/>
</dbReference>
<feature type="domain" description="CRIB" evidence="3">
    <location>
        <begin position="104"/>
        <end position="117"/>
    </location>
</feature>
<dbReference type="GO" id="GO:0005096">
    <property type="term" value="F:GTPase activator activity"/>
    <property type="evidence" value="ECO:0007669"/>
    <property type="project" value="UniProtKB-KW"/>
</dbReference>
<dbReference type="PROSITE" id="PS50108">
    <property type="entry name" value="CRIB"/>
    <property type="match status" value="1"/>
</dbReference>
<dbReference type="SUPFAM" id="SSF48350">
    <property type="entry name" value="GTPase activation domain, GAP"/>
    <property type="match status" value="1"/>
</dbReference>
<dbReference type="Proteomes" id="UP001370490">
    <property type="component" value="Unassembled WGS sequence"/>
</dbReference>
<evidence type="ECO:0000259" key="4">
    <source>
        <dbReference type="PROSITE" id="PS50238"/>
    </source>
</evidence>
<feature type="compositionally biased region" description="Polar residues" evidence="2">
    <location>
        <begin position="427"/>
        <end position="448"/>
    </location>
</feature>
<dbReference type="PROSITE" id="PS50238">
    <property type="entry name" value="RHOGAP"/>
    <property type="match status" value="1"/>
</dbReference>
<dbReference type="InterPro" id="IPR008936">
    <property type="entry name" value="Rho_GTPase_activation_prot"/>
</dbReference>
<sequence length="492" mass="55004">MTEILQNTSHISSSPSSFVPLPCASLSFNDGSHQTHHTNTHISNSSTFNFPSVVVQGNSVRQEREEEKTTDLSLLDFLATVVRKSVWIGCTSEREDKYCSSMEIGVPTNVRHVAHVTFDRFNGFLGLPVEFEPDVPRRPPSASASVFGVSTESIQLSFDSRGDSVPTILLLLQRRLYAQGGLEAEGIFRITADNSQEEFIRDQLNRGVIPDEVDVHCLAGLTKAWFRELPTGILDSLSPEQVMQSHSEEECAQLVRLLPPTEASLLDWAINLMADVAQMEHLNKMNARNIAMMADPLTALMYAVQVMNFLKILIIKTLREREDAIIEPTRGSHLEPYDENEPHSSSQGIVRKVIVGNEEMQVFVAHEPADESTNHSEDSNIDCGLQSRLTSIENIILRRTASLVDNCPCETPQINTSRNEVQEDSLTRQNAAVQSNTCKSKSGQPSRMNTKKGFRKVNEQTIVREALPFEKRRGVGGIKHINSRVERVEAWR</sequence>
<gene>
    <name evidence="5" type="ORF">RJ641_027973</name>
</gene>
<organism evidence="5 6">
    <name type="scientific">Dillenia turbinata</name>
    <dbReference type="NCBI Taxonomy" id="194707"/>
    <lineage>
        <taxon>Eukaryota</taxon>
        <taxon>Viridiplantae</taxon>
        <taxon>Streptophyta</taxon>
        <taxon>Embryophyta</taxon>
        <taxon>Tracheophyta</taxon>
        <taxon>Spermatophyta</taxon>
        <taxon>Magnoliopsida</taxon>
        <taxon>eudicotyledons</taxon>
        <taxon>Gunneridae</taxon>
        <taxon>Pentapetalae</taxon>
        <taxon>Dilleniales</taxon>
        <taxon>Dilleniaceae</taxon>
        <taxon>Dillenia</taxon>
    </lineage>
</organism>
<evidence type="ECO:0000259" key="3">
    <source>
        <dbReference type="PROSITE" id="PS50108"/>
    </source>
</evidence>
<evidence type="ECO:0000256" key="1">
    <source>
        <dbReference type="ARBA" id="ARBA00022468"/>
    </source>
</evidence>
<protein>
    <submittedName>
        <fullName evidence="5">CRIB domain</fullName>
    </submittedName>
</protein>
<name>A0AAN8W738_9MAGN</name>
<dbReference type="EMBL" id="JBAMMX010000004">
    <property type="protein sequence ID" value="KAK6942596.1"/>
    <property type="molecule type" value="Genomic_DNA"/>
</dbReference>
<dbReference type="Pfam" id="PF00786">
    <property type="entry name" value="PBD"/>
    <property type="match status" value="1"/>
</dbReference>
<keyword evidence="1" id="KW-0343">GTPase activation</keyword>
<dbReference type="InterPro" id="IPR000095">
    <property type="entry name" value="CRIB_dom"/>
</dbReference>
<feature type="domain" description="Rho-GAP" evidence="4">
    <location>
        <begin position="149"/>
        <end position="326"/>
    </location>
</feature>
<feature type="region of interest" description="Disordered" evidence="2">
    <location>
        <begin position="417"/>
        <end position="454"/>
    </location>
</feature>
<dbReference type="Gene3D" id="1.10.555.10">
    <property type="entry name" value="Rho GTPase activation protein"/>
    <property type="match status" value="1"/>
</dbReference>
<dbReference type="InterPro" id="IPR000198">
    <property type="entry name" value="RhoGAP_dom"/>
</dbReference>
<dbReference type="Pfam" id="PF00620">
    <property type="entry name" value="RhoGAP"/>
    <property type="match status" value="1"/>
</dbReference>
<dbReference type="PANTHER" id="PTHR23177">
    <property type="entry name" value="MKIAA1688 PROTEIN"/>
    <property type="match status" value="1"/>
</dbReference>
<dbReference type="AlphaFoldDB" id="A0AAN8W738"/>
<comment type="caution">
    <text evidence="5">The sequence shown here is derived from an EMBL/GenBank/DDBJ whole genome shotgun (WGS) entry which is preliminary data.</text>
</comment>
<dbReference type="SMART" id="SM00285">
    <property type="entry name" value="PBD"/>
    <property type="match status" value="1"/>
</dbReference>
<accession>A0AAN8W738</accession>
<dbReference type="CDD" id="cd00132">
    <property type="entry name" value="CRIB"/>
    <property type="match status" value="1"/>
</dbReference>
<dbReference type="Gene3D" id="3.90.810.10">
    <property type="entry name" value="CRIB domain"/>
    <property type="match status" value="1"/>
</dbReference>
<evidence type="ECO:0000256" key="2">
    <source>
        <dbReference type="SAM" id="MobiDB-lite"/>
    </source>
</evidence>
<dbReference type="GO" id="GO:0007165">
    <property type="term" value="P:signal transduction"/>
    <property type="evidence" value="ECO:0007669"/>
    <property type="project" value="InterPro"/>
</dbReference>
<dbReference type="SMART" id="SM00324">
    <property type="entry name" value="RhoGAP"/>
    <property type="match status" value="1"/>
</dbReference>
<proteinExistence type="predicted"/>